<dbReference type="HOGENOM" id="CLU_058621_2_0_6"/>
<dbReference type="OrthoDB" id="9780250at2"/>
<dbReference type="HAMAP" id="MF_00106">
    <property type="entry name" value="UxuA"/>
    <property type="match status" value="1"/>
</dbReference>
<comment type="function">
    <text evidence="2 11">Catalyzes the dehydration of D-mannonate.</text>
</comment>
<dbReference type="PIRSF" id="PIRSF016049">
    <property type="entry name" value="Man_dehyd"/>
    <property type="match status" value="1"/>
</dbReference>
<comment type="cofactor">
    <cofactor evidence="11">
        <name>Fe(2+)</name>
        <dbReference type="ChEBI" id="CHEBI:29033"/>
    </cofactor>
    <cofactor evidence="11">
        <name>Mn(2+)</name>
        <dbReference type="ChEBI" id="CHEBI:29035"/>
    </cofactor>
</comment>
<dbReference type="EC" id="4.2.1.8" evidence="5 11"/>
<dbReference type="PANTHER" id="PTHR30387">
    <property type="entry name" value="MANNONATE DEHYDRATASE"/>
    <property type="match status" value="1"/>
</dbReference>
<dbReference type="Gene3D" id="3.20.20.150">
    <property type="entry name" value="Divalent-metal-dependent TIM barrel enzymes"/>
    <property type="match status" value="1"/>
</dbReference>
<evidence type="ECO:0000256" key="9">
    <source>
        <dbReference type="ARBA" id="ARBA00023239"/>
    </source>
</evidence>
<evidence type="ECO:0000256" key="10">
    <source>
        <dbReference type="ARBA" id="ARBA00033474"/>
    </source>
</evidence>
<evidence type="ECO:0000256" key="2">
    <source>
        <dbReference type="ARBA" id="ARBA00002713"/>
    </source>
</evidence>
<organism evidence="12 13">
    <name type="scientific">Rahnella sp. (strain Y9602)</name>
    <dbReference type="NCBI Taxonomy" id="2703885"/>
    <lineage>
        <taxon>Bacteria</taxon>
        <taxon>Pseudomonadati</taxon>
        <taxon>Pseudomonadota</taxon>
        <taxon>Gammaproteobacteria</taxon>
        <taxon>Enterobacterales</taxon>
        <taxon>Yersiniaceae</taxon>
        <taxon>Rahnella</taxon>
    </lineage>
</organism>
<dbReference type="eggNOG" id="COG1312">
    <property type="taxonomic scope" value="Bacteria"/>
</dbReference>
<evidence type="ECO:0000256" key="8">
    <source>
        <dbReference type="ARBA" id="ARBA00023211"/>
    </source>
</evidence>
<proteinExistence type="inferred from homology"/>
<dbReference type="GO" id="GO:0008198">
    <property type="term" value="F:ferrous iron binding"/>
    <property type="evidence" value="ECO:0007669"/>
    <property type="project" value="TreeGrafter"/>
</dbReference>
<evidence type="ECO:0000313" key="12">
    <source>
        <dbReference type="EMBL" id="ADW73756.1"/>
    </source>
</evidence>
<keyword evidence="8 11" id="KW-0464">Manganese</keyword>
<evidence type="ECO:0000256" key="4">
    <source>
        <dbReference type="ARBA" id="ARBA00007389"/>
    </source>
</evidence>
<reference evidence="12 13" key="2">
    <citation type="journal article" date="2012" name="J. Bacteriol.">
        <title>Complete Genome Sequence of Rahnella sp. Strain Y9602, a Gammaproteobacterium Isolate from Metal- and Radionuclide-Contaminated Soil.</title>
        <authorList>
            <person name="Martinez R.J."/>
            <person name="Bruce D."/>
            <person name="Detter C."/>
            <person name="Goodwin L.A."/>
            <person name="Han J."/>
            <person name="Han C.S."/>
            <person name="Held B."/>
            <person name="Land M.L."/>
            <person name="Mikhailova N."/>
            <person name="Nolan M."/>
            <person name="Pennacchio L."/>
            <person name="Pitluck S."/>
            <person name="Tapia R."/>
            <person name="Woyke T."/>
            <person name="Sobecky P.A."/>
        </authorList>
    </citation>
    <scope>NUCLEOTIDE SEQUENCE [LARGE SCALE GENOMIC DNA]</scope>
    <source>
        <strain evidence="12 13">Y9602</strain>
    </source>
</reference>
<evidence type="ECO:0000256" key="6">
    <source>
        <dbReference type="ARBA" id="ARBA00016339"/>
    </source>
</evidence>
<accession>A0A0H3F955</accession>
<comment type="catalytic activity">
    <reaction evidence="1 11">
        <text>D-mannonate = 2-dehydro-3-deoxy-D-gluconate + H2O</text>
        <dbReference type="Rhea" id="RHEA:20097"/>
        <dbReference type="ChEBI" id="CHEBI:15377"/>
        <dbReference type="ChEBI" id="CHEBI:17767"/>
        <dbReference type="ChEBI" id="CHEBI:57990"/>
        <dbReference type="EC" id="4.2.1.8"/>
    </reaction>
</comment>
<evidence type="ECO:0000256" key="1">
    <source>
        <dbReference type="ARBA" id="ARBA00001794"/>
    </source>
</evidence>
<dbReference type="SUPFAM" id="SSF51658">
    <property type="entry name" value="Xylose isomerase-like"/>
    <property type="match status" value="1"/>
</dbReference>
<dbReference type="PANTHER" id="PTHR30387:SF2">
    <property type="entry name" value="MANNONATE DEHYDRATASE"/>
    <property type="match status" value="1"/>
</dbReference>
<name>A0A0H3F955_RAHSY</name>
<dbReference type="InterPro" id="IPR004628">
    <property type="entry name" value="Man_deHydtase"/>
</dbReference>
<comment type="similarity">
    <text evidence="4 11">Belongs to the mannonate dehydratase family.</text>
</comment>
<dbReference type="RefSeq" id="WP_013575457.1">
    <property type="nucleotide sequence ID" value="NC_015061.1"/>
</dbReference>
<dbReference type="FunFam" id="3.20.20.150:FF:000010">
    <property type="entry name" value="Mannonate dehydratase"/>
    <property type="match status" value="1"/>
</dbReference>
<comment type="pathway">
    <text evidence="3 11">Carbohydrate metabolism; pentose and glucuronate interconversion.</text>
</comment>
<evidence type="ECO:0000313" key="13">
    <source>
        <dbReference type="Proteomes" id="UP000007257"/>
    </source>
</evidence>
<evidence type="ECO:0000256" key="5">
    <source>
        <dbReference type="ARBA" id="ARBA00012927"/>
    </source>
</evidence>
<dbReference type="Pfam" id="PF03786">
    <property type="entry name" value="UxuA"/>
    <property type="match status" value="1"/>
</dbReference>
<keyword evidence="7 11" id="KW-0408">Iron</keyword>
<reference evidence="13" key="1">
    <citation type="submission" date="2011-01" db="EMBL/GenBank/DDBJ databases">
        <title>Complete sequence of chromosome of Rahnella sp. Y9602.</title>
        <authorList>
            <consortium name="US DOE Joint Genome Institute"/>
            <person name="Lucas S."/>
            <person name="Copeland A."/>
            <person name="Lapidus A."/>
            <person name="Cheng J.-F."/>
            <person name="Goodwin L."/>
            <person name="Pitluck S."/>
            <person name="Lu M."/>
            <person name="Detter J.C."/>
            <person name="Han C."/>
            <person name="Tapia R."/>
            <person name="Land M."/>
            <person name="Hauser L."/>
            <person name="Kyrpides N."/>
            <person name="Ivanova N."/>
            <person name="Ovchinnikova G."/>
            <person name="Pagani I."/>
            <person name="Sobecky P.A."/>
            <person name="Martinez R.J."/>
            <person name="Woyke T."/>
        </authorList>
    </citation>
    <scope>NUCLEOTIDE SEQUENCE [LARGE SCALE GENOMIC DNA]</scope>
    <source>
        <strain evidence="13">Y9602</strain>
    </source>
</reference>
<dbReference type="NCBIfam" id="TIGR00695">
    <property type="entry name" value="uxuA"/>
    <property type="match status" value="1"/>
</dbReference>
<keyword evidence="9 11" id="KW-0456">Lyase</keyword>
<dbReference type="GO" id="GO:0042840">
    <property type="term" value="P:D-glucuronate catabolic process"/>
    <property type="evidence" value="ECO:0007669"/>
    <property type="project" value="TreeGrafter"/>
</dbReference>
<dbReference type="AlphaFoldDB" id="A0A0H3F955"/>
<dbReference type="GeneID" id="95417138"/>
<evidence type="ECO:0000256" key="11">
    <source>
        <dbReference type="HAMAP-Rule" id="MF_00106"/>
    </source>
</evidence>
<dbReference type="EMBL" id="CP002505">
    <property type="protein sequence ID" value="ADW73756.1"/>
    <property type="molecule type" value="Genomic_DNA"/>
</dbReference>
<evidence type="ECO:0000256" key="3">
    <source>
        <dbReference type="ARBA" id="ARBA00004892"/>
    </source>
</evidence>
<sequence>MEQTWRWYGPNDPVSLDDVRQAGATGVVTALHHIPNGEVWPVEEIKKRKAIIEAKGLVWSVVESIPVHEEIKTRSGDVEKHIANYQQSIRNLAECGIYTVCYNFMPVLDWTRTDLGYLLPDGSRALRFDHIAFAAFELHLLKREGATSYYSADEQKQAAEYFAAMTQAEKDQLVSNIIAGLPGAEEGYTLDQFRARLATYDGIDKAKLRENMAHFLRSIVPVAEQCGLSLAVHPDDPPRPILGLPRIISTIEDMQWLKETVDSIHNGFCFCTGSYGVREDNDLVKMMTTYADRVHFIHLRATQREDVPESFHEADHLDGDVDMVAVIKAILTEEQTRRRAGNLRAIPMRPDHGHQMLDDLHKKTNPGYSAIGRLRGLAELRGVERALKQSFFNQ</sequence>
<gene>
    <name evidence="11" type="primary">uxuA</name>
    <name evidence="12" type="ordered locus">Rahaq_2145</name>
</gene>
<dbReference type="KEGG" id="rah:Rahaq_2145"/>
<evidence type="ECO:0000256" key="7">
    <source>
        <dbReference type="ARBA" id="ARBA00023004"/>
    </source>
</evidence>
<dbReference type="GO" id="GO:0008927">
    <property type="term" value="F:mannonate dehydratase activity"/>
    <property type="evidence" value="ECO:0007669"/>
    <property type="project" value="UniProtKB-UniRule"/>
</dbReference>
<dbReference type="Proteomes" id="UP000007257">
    <property type="component" value="Chromosome"/>
</dbReference>
<protein>
    <recommendedName>
        <fullName evidence="6 11">Mannonate dehydratase</fullName>
        <ecNumber evidence="5 11">4.2.1.8</ecNumber>
    </recommendedName>
    <alternativeName>
        <fullName evidence="10 11">D-mannonate hydro-lyase</fullName>
    </alternativeName>
</protein>
<dbReference type="InterPro" id="IPR036237">
    <property type="entry name" value="Xyl_isomerase-like_sf"/>
</dbReference>
<dbReference type="GO" id="GO:0030145">
    <property type="term" value="F:manganese ion binding"/>
    <property type="evidence" value="ECO:0007669"/>
    <property type="project" value="TreeGrafter"/>
</dbReference>
<dbReference type="NCBIfam" id="NF003027">
    <property type="entry name" value="PRK03906.1"/>
    <property type="match status" value="1"/>
</dbReference>
<dbReference type="UniPathway" id="UPA00246"/>